<dbReference type="Gene3D" id="2.40.70.10">
    <property type="entry name" value="Acid Proteases"/>
    <property type="match status" value="2"/>
</dbReference>
<feature type="domain" description="Peptidase A1" evidence="5">
    <location>
        <begin position="49"/>
        <end position="555"/>
    </location>
</feature>
<evidence type="ECO:0000256" key="3">
    <source>
        <dbReference type="RuleBase" id="RU000454"/>
    </source>
</evidence>
<dbReference type="OrthoDB" id="771136at2759"/>
<evidence type="ECO:0000259" key="5">
    <source>
        <dbReference type="PROSITE" id="PS51767"/>
    </source>
</evidence>
<proteinExistence type="inferred from homology"/>
<keyword evidence="2 3" id="KW-0064">Aspartyl protease</keyword>
<evidence type="ECO:0000256" key="4">
    <source>
        <dbReference type="SAM" id="MobiDB-lite"/>
    </source>
</evidence>
<dbReference type="Pfam" id="PF00026">
    <property type="entry name" value="Asp"/>
    <property type="match status" value="2"/>
</dbReference>
<dbReference type="PROSITE" id="PS51767">
    <property type="entry name" value="PEPTIDASE_A1"/>
    <property type="match status" value="1"/>
</dbReference>
<accession>A0A7D5UPZ6</accession>
<dbReference type="PANTHER" id="PTHR47966">
    <property type="entry name" value="BETA-SITE APP-CLEAVING ENZYME, ISOFORM A-RELATED"/>
    <property type="match status" value="1"/>
</dbReference>
<dbReference type="SUPFAM" id="SSF50630">
    <property type="entry name" value="Acid proteases"/>
    <property type="match status" value="2"/>
</dbReference>
<dbReference type="Proteomes" id="UP000510686">
    <property type="component" value="Chromosome 1"/>
</dbReference>
<keyword evidence="3" id="KW-0645">Protease</keyword>
<dbReference type="InterPro" id="IPR033121">
    <property type="entry name" value="PEPTIDASE_A1"/>
</dbReference>
<dbReference type="RefSeq" id="XP_014548015.1">
    <property type="nucleotide sequence ID" value="XM_014692529.1"/>
</dbReference>
<dbReference type="PRINTS" id="PR00792">
    <property type="entry name" value="PEPSIN"/>
</dbReference>
<dbReference type="EMBL" id="CP058932">
    <property type="protein sequence ID" value="QLI63731.1"/>
    <property type="molecule type" value="Genomic_DNA"/>
</dbReference>
<feature type="region of interest" description="Disordered" evidence="4">
    <location>
        <begin position="250"/>
        <end position="426"/>
    </location>
</feature>
<dbReference type="InterPro" id="IPR001461">
    <property type="entry name" value="Aspartic_peptidase_A1"/>
</dbReference>
<protein>
    <recommendedName>
        <fullName evidence="5">Peptidase A1 domain-containing protein</fullName>
    </recommendedName>
</protein>
<dbReference type="PANTHER" id="PTHR47966:SF51">
    <property type="entry name" value="BETA-SITE APP-CLEAVING ENZYME, ISOFORM A-RELATED"/>
    <property type="match status" value="1"/>
</dbReference>
<comment type="similarity">
    <text evidence="1 3">Belongs to the peptidase A1 family.</text>
</comment>
<keyword evidence="7" id="KW-1185">Reference proteome</keyword>
<keyword evidence="3" id="KW-0378">Hydrolase</keyword>
<reference evidence="6 7" key="1">
    <citation type="submission" date="2020-07" db="EMBL/GenBank/DDBJ databases">
        <title>Telomere length de novo assembly of all 7 chromosomes of the fungus, Metarhizium brunneum, using a novel assembly pipeline.</title>
        <authorList>
            <person name="Saud z."/>
            <person name="Kortsinoglou A."/>
            <person name="Kouvelis V.N."/>
            <person name="Butt T.M."/>
        </authorList>
    </citation>
    <scope>NUCLEOTIDE SEQUENCE [LARGE SCALE GENOMIC DNA]</scope>
    <source>
        <strain evidence="6 7">4556</strain>
    </source>
</reference>
<evidence type="ECO:0000313" key="7">
    <source>
        <dbReference type="Proteomes" id="UP000510686"/>
    </source>
</evidence>
<dbReference type="GO" id="GO:0004190">
    <property type="term" value="F:aspartic-type endopeptidase activity"/>
    <property type="evidence" value="ECO:0007669"/>
    <property type="project" value="UniProtKB-KW"/>
</dbReference>
<dbReference type="AlphaFoldDB" id="A0A7D5UPZ6"/>
<evidence type="ECO:0000256" key="1">
    <source>
        <dbReference type="ARBA" id="ARBA00007447"/>
    </source>
</evidence>
<feature type="compositionally biased region" description="Low complexity" evidence="4">
    <location>
        <begin position="357"/>
        <end position="423"/>
    </location>
</feature>
<gene>
    <name evidence="6" type="ORF">G6M90_00g025680</name>
</gene>
<dbReference type="PROSITE" id="PS00141">
    <property type="entry name" value="ASP_PROTEASE"/>
    <property type="match status" value="1"/>
</dbReference>
<evidence type="ECO:0000313" key="6">
    <source>
        <dbReference type="EMBL" id="QLI63731.1"/>
    </source>
</evidence>
<evidence type="ECO:0000256" key="2">
    <source>
        <dbReference type="ARBA" id="ARBA00022750"/>
    </source>
</evidence>
<sequence>MPANGFNMRQHWMLPIVLAPNVLSQAPPAKLAVAAIEHFESFQAGPFQPLMHIDLGDSRQNIKCIFDTGSSDIIVPKAGSAVCELANQQCRKAPVVMGDFEPAESKDVTQVNGSTFNASFSGGDGFDGPYIKTTINVGGAKVDESQVALAVNGSLPGDFPQFPICGVGPVEAEQTDKKYVNLVAKMKENGVIESNVMGVVLNRNPFENGSVVFGGIDKSKFKGELQEVPIDPVEGGKIADFVVNMTSIRLQMNDRPPKQGQQGQQGKGGKKGKQGQQGQQVRRSHYGRALPRPSDGSHGHHVLSKREGNNEDNGDNGGRGGKGDRGDRGGNGGKGDNQRDKGNRNNGDGENNKKGNGKNNQNGGNNKKNNKNGNQNNGNQNNGNQNNGNQNNGNQNNGNQNNGNQNNGNQNNGNQNNGNQNNGIIDLGLKPSETFTLIDTGGVGLQLPRGSVEAMAKALGTRFRDGGLDSVDCAVVSDNNKLLFGFNNDKTVVSVPLSHTKLSNSVLNAEERASGKCFLDISAVAPGSNLNSMGFPWGSAVYTVFDLDKNRLLFAEAVENSTQPDLQPFP</sequence>
<dbReference type="InterPro" id="IPR021109">
    <property type="entry name" value="Peptidase_aspartic_dom_sf"/>
</dbReference>
<dbReference type="KEGG" id="mbrn:26237459"/>
<name>A0A7D5UPZ6_9HYPO</name>
<dbReference type="GeneID" id="26237459"/>
<organism evidence="6 7">
    <name type="scientific">Metarhizium brunneum</name>
    <dbReference type="NCBI Taxonomy" id="500148"/>
    <lineage>
        <taxon>Eukaryota</taxon>
        <taxon>Fungi</taxon>
        <taxon>Dikarya</taxon>
        <taxon>Ascomycota</taxon>
        <taxon>Pezizomycotina</taxon>
        <taxon>Sordariomycetes</taxon>
        <taxon>Hypocreomycetidae</taxon>
        <taxon>Hypocreales</taxon>
        <taxon>Clavicipitaceae</taxon>
        <taxon>Metarhizium</taxon>
    </lineage>
</organism>
<dbReference type="GO" id="GO:0006508">
    <property type="term" value="P:proteolysis"/>
    <property type="evidence" value="ECO:0007669"/>
    <property type="project" value="UniProtKB-KW"/>
</dbReference>
<dbReference type="InterPro" id="IPR001969">
    <property type="entry name" value="Aspartic_peptidase_AS"/>
</dbReference>